<protein>
    <submittedName>
        <fullName evidence="1">Uncharacterized protein</fullName>
    </submittedName>
</protein>
<keyword evidence="2" id="KW-1185">Reference proteome</keyword>
<accession>A0ABN9V5U6</accession>
<evidence type="ECO:0000313" key="1">
    <source>
        <dbReference type="EMBL" id="CAK0868228.1"/>
    </source>
</evidence>
<dbReference type="Proteomes" id="UP001189429">
    <property type="component" value="Unassembled WGS sequence"/>
</dbReference>
<organism evidence="1 2">
    <name type="scientific">Prorocentrum cordatum</name>
    <dbReference type="NCBI Taxonomy" id="2364126"/>
    <lineage>
        <taxon>Eukaryota</taxon>
        <taxon>Sar</taxon>
        <taxon>Alveolata</taxon>
        <taxon>Dinophyceae</taxon>
        <taxon>Prorocentrales</taxon>
        <taxon>Prorocentraceae</taxon>
        <taxon>Prorocentrum</taxon>
    </lineage>
</organism>
<name>A0ABN9V5U6_9DINO</name>
<dbReference type="EMBL" id="CAUYUJ010016727">
    <property type="protein sequence ID" value="CAK0868228.1"/>
    <property type="molecule type" value="Genomic_DNA"/>
</dbReference>
<sequence length="272" mass="30388">MHGAQKEHCVAERATEELEQRKQRQHAVDLPLRALPPGCTQKLRLSKAFQWLSRTVELLAATALERAASTTSQQGATASEDVASELERISTMSRGILAEADLAAEARGLLQSAESLTELRGRMRDLEDLDRASWDGAKRSKEDGEKMLESRLGDLERVLSELAYREILAKVSPARLGERWSPLEKKIEFCAVEELRQSAPRSSVQERVCTAFQLAAVLPDAAERIGRELDRAPGLPAFVSDRTEIRKRMITELDCCRNMEELLGRMRGHLGV</sequence>
<gene>
    <name evidence="1" type="ORF">PCOR1329_LOCUS54967</name>
</gene>
<reference evidence="1" key="1">
    <citation type="submission" date="2023-10" db="EMBL/GenBank/DDBJ databases">
        <authorList>
            <person name="Chen Y."/>
            <person name="Shah S."/>
            <person name="Dougan E. K."/>
            <person name="Thang M."/>
            <person name="Chan C."/>
        </authorList>
    </citation>
    <scope>NUCLEOTIDE SEQUENCE [LARGE SCALE GENOMIC DNA]</scope>
</reference>
<proteinExistence type="predicted"/>
<evidence type="ECO:0000313" key="2">
    <source>
        <dbReference type="Proteomes" id="UP001189429"/>
    </source>
</evidence>
<comment type="caution">
    <text evidence="1">The sequence shown here is derived from an EMBL/GenBank/DDBJ whole genome shotgun (WGS) entry which is preliminary data.</text>
</comment>